<evidence type="ECO:0000313" key="1">
    <source>
        <dbReference type="EMBL" id="MER5170985.1"/>
    </source>
</evidence>
<accession>A0ABV1SDM5</accession>
<organism evidence="1 2">
    <name type="scientific">Thioclava kandeliae</name>
    <dbReference type="NCBI Taxonomy" id="3070818"/>
    <lineage>
        <taxon>Bacteria</taxon>
        <taxon>Pseudomonadati</taxon>
        <taxon>Pseudomonadota</taxon>
        <taxon>Alphaproteobacteria</taxon>
        <taxon>Rhodobacterales</taxon>
        <taxon>Paracoccaceae</taxon>
        <taxon>Thioclava</taxon>
    </lineage>
</organism>
<protein>
    <submittedName>
        <fullName evidence="1">SH3 domain-containing protein</fullName>
    </submittedName>
</protein>
<dbReference type="Gene3D" id="2.30.30.40">
    <property type="entry name" value="SH3 Domains"/>
    <property type="match status" value="2"/>
</dbReference>
<proteinExistence type="predicted"/>
<keyword evidence="2" id="KW-1185">Reference proteome</keyword>
<dbReference type="InterPro" id="IPR010466">
    <property type="entry name" value="DUF1058"/>
</dbReference>
<evidence type="ECO:0000313" key="2">
    <source>
        <dbReference type="Proteomes" id="UP001438953"/>
    </source>
</evidence>
<comment type="caution">
    <text evidence="1">The sequence shown here is derived from an EMBL/GenBank/DDBJ whole genome shotgun (WGS) entry which is preliminary data.</text>
</comment>
<sequence length="155" mass="16824">MDLAPAGKDAGKVKLGSNTNLPIPRFVSLKTSAGNARRGPSLSHRIDWVFKHRGMPLKVTAEYGNWRRVEDRDGAGGWVHYALISGVRTVVIQDAVADLHAKPDDTSAITARAESGAILHLGKCSLNWCDIRADGAEGWVKKSAIWGVDPDEIRD</sequence>
<reference evidence="1 2" key="1">
    <citation type="submission" date="2024-06" db="EMBL/GenBank/DDBJ databases">
        <title>Thioclava kandeliae sp. nov. from a rhizosphere soil sample of Kandelia candel in a mangrove.</title>
        <authorList>
            <person name="Mu T."/>
        </authorList>
    </citation>
    <scope>NUCLEOTIDE SEQUENCE [LARGE SCALE GENOMIC DNA]</scope>
    <source>
        <strain evidence="1 2">CPCC 100088</strain>
    </source>
</reference>
<dbReference type="Pfam" id="PF06347">
    <property type="entry name" value="SH3_4"/>
    <property type="match status" value="2"/>
</dbReference>
<gene>
    <name evidence="1" type="ORF">VSX56_04280</name>
</gene>
<name>A0ABV1SDM5_9RHOB</name>
<dbReference type="Proteomes" id="UP001438953">
    <property type="component" value="Unassembled WGS sequence"/>
</dbReference>
<dbReference type="EMBL" id="JAYWLC010000002">
    <property type="protein sequence ID" value="MER5170985.1"/>
    <property type="molecule type" value="Genomic_DNA"/>
</dbReference>